<accession>A0A6P6ND60</accession>
<reference evidence="11" key="1">
    <citation type="submission" date="2025-08" db="UniProtKB">
        <authorList>
            <consortium name="RefSeq"/>
        </authorList>
    </citation>
    <scope>IDENTIFICATION</scope>
    <source>
        <strain evidence="11">Wakin</strain>
        <tissue evidence="11">Muscle</tissue>
    </source>
</reference>
<feature type="signal peptide" evidence="8">
    <location>
        <begin position="1"/>
        <end position="22"/>
    </location>
</feature>
<dbReference type="CDD" id="cd20323">
    <property type="entry name" value="FXYD_FXYD5"/>
    <property type="match status" value="1"/>
</dbReference>
<feature type="compositionally biased region" description="Low complexity" evidence="9">
    <location>
        <begin position="83"/>
        <end position="95"/>
    </location>
</feature>
<comment type="subcellular location">
    <subcellularLocation>
        <location evidence="1">Membrane</location>
        <topology evidence="1">Single-pass membrane protein</topology>
    </subcellularLocation>
</comment>
<dbReference type="GeneID" id="113078809"/>
<dbReference type="AlphaFoldDB" id="A0A6P6ND60"/>
<gene>
    <name evidence="11" type="primary">LOC113078809</name>
</gene>
<feature type="region of interest" description="Disordered" evidence="9">
    <location>
        <begin position="28"/>
        <end position="55"/>
    </location>
</feature>
<evidence type="ECO:0000256" key="9">
    <source>
        <dbReference type="SAM" id="MobiDB-lite"/>
    </source>
</evidence>
<dbReference type="InterPro" id="IPR047297">
    <property type="entry name" value="FXYD_motif"/>
</dbReference>
<name>A0A6P6ND60_CARAU</name>
<dbReference type="KEGG" id="caua:113078809"/>
<evidence type="ECO:0000256" key="2">
    <source>
        <dbReference type="ARBA" id="ARBA00005948"/>
    </source>
</evidence>
<dbReference type="PROSITE" id="PS01310">
    <property type="entry name" value="FXYD"/>
    <property type="match status" value="1"/>
</dbReference>
<keyword evidence="7 8" id="KW-0472">Membrane</keyword>
<evidence type="ECO:0000313" key="11">
    <source>
        <dbReference type="RefSeq" id="XP_026106907.1"/>
    </source>
</evidence>
<evidence type="ECO:0000256" key="4">
    <source>
        <dbReference type="ARBA" id="ARBA00022692"/>
    </source>
</evidence>
<protein>
    <recommendedName>
        <fullName evidence="8">FXYD domain-containing ion transport regulator</fullName>
    </recommendedName>
</protein>
<dbReference type="OrthoDB" id="8961850at2759"/>
<dbReference type="Pfam" id="PF02038">
    <property type="entry name" value="ATP1G1_PLM_MAT8"/>
    <property type="match status" value="1"/>
</dbReference>
<dbReference type="Proteomes" id="UP000515129">
    <property type="component" value="Unplaced"/>
</dbReference>
<evidence type="ECO:0000256" key="8">
    <source>
        <dbReference type="RuleBase" id="RU364131"/>
    </source>
</evidence>
<evidence type="ECO:0000256" key="7">
    <source>
        <dbReference type="ARBA" id="ARBA00023136"/>
    </source>
</evidence>
<sequence length="175" mass="19197">MNSKIILRGAAFFLLLVFRSFAAENVTETETPAPMTSPTPPFNNTEPTDEGKDNLKTTEVTMSPEEEDSNLTLTAANTEDSTESPVPSSVTSKKTSAAHPTLNTTTSRIEAARPVKWDKKWDEPFNYNYSNLRHVGLTIAAVLFVMGIMVLGCGKVKRIPRCHIGKGSSYEVTRS</sequence>
<keyword evidence="3 8" id="KW-0813">Transport</keyword>
<organism evidence="10 11">
    <name type="scientific">Carassius auratus</name>
    <name type="common">Goldfish</name>
    <dbReference type="NCBI Taxonomy" id="7957"/>
    <lineage>
        <taxon>Eukaryota</taxon>
        <taxon>Metazoa</taxon>
        <taxon>Chordata</taxon>
        <taxon>Craniata</taxon>
        <taxon>Vertebrata</taxon>
        <taxon>Euteleostomi</taxon>
        <taxon>Actinopterygii</taxon>
        <taxon>Neopterygii</taxon>
        <taxon>Teleostei</taxon>
        <taxon>Ostariophysi</taxon>
        <taxon>Cypriniformes</taxon>
        <taxon>Cyprinidae</taxon>
        <taxon>Cyprininae</taxon>
        <taxon>Carassius</taxon>
    </lineage>
</organism>
<evidence type="ECO:0000313" key="10">
    <source>
        <dbReference type="Proteomes" id="UP000515129"/>
    </source>
</evidence>
<dbReference type="Gene3D" id="1.20.5.780">
    <property type="entry name" value="Single helix bin"/>
    <property type="match status" value="1"/>
</dbReference>
<dbReference type="InterPro" id="IPR000272">
    <property type="entry name" value="Ion-transport_regulator_FXYD"/>
</dbReference>
<keyword evidence="8" id="KW-0732">Signal</keyword>
<dbReference type="PANTHER" id="PTHR14132:SF23">
    <property type="entry name" value="FXYD DOMAIN-CONTAINING ION TRANSPORT REGULATOR"/>
    <property type="match status" value="1"/>
</dbReference>
<dbReference type="GO" id="GO:0016020">
    <property type="term" value="C:membrane"/>
    <property type="evidence" value="ECO:0007669"/>
    <property type="project" value="UniProtKB-SubCell"/>
</dbReference>
<dbReference type="GO" id="GO:0043269">
    <property type="term" value="P:regulation of monoatomic ion transport"/>
    <property type="evidence" value="ECO:0007669"/>
    <property type="project" value="InterPro"/>
</dbReference>
<proteinExistence type="inferred from homology"/>
<feature type="region of interest" description="Disordered" evidence="9">
    <location>
        <begin position="75"/>
        <end position="102"/>
    </location>
</feature>
<dbReference type="GO" id="GO:0006811">
    <property type="term" value="P:monoatomic ion transport"/>
    <property type="evidence" value="ECO:0007669"/>
    <property type="project" value="UniProtKB-KW"/>
</dbReference>
<keyword evidence="5 8" id="KW-1133">Transmembrane helix</keyword>
<evidence type="ECO:0000256" key="5">
    <source>
        <dbReference type="ARBA" id="ARBA00022989"/>
    </source>
</evidence>
<keyword evidence="10" id="KW-1185">Reference proteome</keyword>
<evidence type="ECO:0000256" key="6">
    <source>
        <dbReference type="ARBA" id="ARBA00023065"/>
    </source>
</evidence>
<evidence type="ECO:0000256" key="1">
    <source>
        <dbReference type="ARBA" id="ARBA00004167"/>
    </source>
</evidence>
<dbReference type="PANTHER" id="PTHR14132">
    <property type="entry name" value="SODIUM/POTASSIUM-TRANSPORTING ATPASE SUBUNIT GAMMA"/>
    <property type="match status" value="1"/>
</dbReference>
<dbReference type="GO" id="GO:0017080">
    <property type="term" value="F:sodium channel regulator activity"/>
    <property type="evidence" value="ECO:0007669"/>
    <property type="project" value="TreeGrafter"/>
</dbReference>
<evidence type="ECO:0000256" key="3">
    <source>
        <dbReference type="ARBA" id="ARBA00022448"/>
    </source>
</evidence>
<comment type="similarity">
    <text evidence="2 8">Belongs to the FXYD family.</text>
</comment>
<feature type="transmembrane region" description="Helical" evidence="8">
    <location>
        <begin position="135"/>
        <end position="154"/>
    </location>
</feature>
<dbReference type="RefSeq" id="XP_026106907.1">
    <property type="nucleotide sequence ID" value="XM_026251122.1"/>
</dbReference>
<keyword evidence="6 8" id="KW-0406">Ion transport</keyword>
<feature type="chain" id="PRO_5028525841" description="FXYD domain-containing ion transport regulator" evidence="8">
    <location>
        <begin position="23"/>
        <end position="175"/>
    </location>
</feature>
<keyword evidence="4 8" id="KW-0812">Transmembrane</keyword>